<dbReference type="GO" id="GO:0005829">
    <property type="term" value="C:cytosol"/>
    <property type="evidence" value="ECO:0007669"/>
    <property type="project" value="TreeGrafter"/>
</dbReference>
<dbReference type="AlphaFoldDB" id="A0A542ZS54"/>
<organism evidence="4 5">
    <name type="scientific">Propioniferax innocua</name>
    <dbReference type="NCBI Taxonomy" id="1753"/>
    <lineage>
        <taxon>Bacteria</taxon>
        <taxon>Bacillati</taxon>
        <taxon>Actinomycetota</taxon>
        <taxon>Actinomycetes</taxon>
        <taxon>Propionibacteriales</taxon>
        <taxon>Propionibacteriaceae</taxon>
        <taxon>Propioniferax</taxon>
    </lineage>
</organism>
<keyword evidence="2 4" id="KW-0238">DNA-binding</keyword>
<evidence type="ECO:0000256" key="3">
    <source>
        <dbReference type="RuleBase" id="RU003939"/>
    </source>
</evidence>
<dbReference type="EMBL" id="VFOR01000001">
    <property type="protein sequence ID" value="TQL63079.1"/>
    <property type="molecule type" value="Genomic_DNA"/>
</dbReference>
<evidence type="ECO:0000313" key="5">
    <source>
        <dbReference type="Proteomes" id="UP000316196"/>
    </source>
</evidence>
<dbReference type="Gene3D" id="4.10.520.10">
    <property type="entry name" value="IHF-like DNA-binding proteins"/>
    <property type="match status" value="1"/>
</dbReference>
<dbReference type="InterPro" id="IPR000119">
    <property type="entry name" value="Hist_DNA-bd"/>
</dbReference>
<keyword evidence="5" id="KW-1185">Reference proteome</keyword>
<sequence>MTKKEILEAMASAANISQADADKALGALIDSVTGTVAKGDKVTVPGLGTFEKRDRAARTGRNPATGEAMEIAATSVPGFKAAAQFKAKVSGKK</sequence>
<dbReference type="GO" id="GO:0003677">
    <property type="term" value="F:DNA binding"/>
    <property type="evidence" value="ECO:0007669"/>
    <property type="project" value="UniProtKB-KW"/>
</dbReference>
<keyword evidence="1" id="KW-0226">DNA condensation</keyword>
<evidence type="ECO:0000256" key="2">
    <source>
        <dbReference type="ARBA" id="ARBA00023125"/>
    </source>
</evidence>
<dbReference type="InterPro" id="IPR010992">
    <property type="entry name" value="IHF-like_DNA-bd_dom_sf"/>
</dbReference>
<proteinExistence type="inferred from homology"/>
<protein>
    <submittedName>
        <fullName evidence="4">DNA-binding protein HU-beta</fullName>
    </submittedName>
</protein>
<dbReference type="CDD" id="cd13831">
    <property type="entry name" value="HU"/>
    <property type="match status" value="1"/>
</dbReference>
<name>A0A542ZS54_9ACTN</name>
<dbReference type="SUPFAM" id="SSF47729">
    <property type="entry name" value="IHF-like DNA-binding proteins"/>
    <property type="match status" value="1"/>
</dbReference>
<dbReference type="SMART" id="SM00411">
    <property type="entry name" value="BHL"/>
    <property type="match status" value="1"/>
</dbReference>
<dbReference type="GO" id="GO:0030261">
    <property type="term" value="P:chromosome condensation"/>
    <property type="evidence" value="ECO:0007669"/>
    <property type="project" value="UniProtKB-KW"/>
</dbReference>
<dbReference type="Pfam" id="PF00216">
    <property type="entry name" value="Bac_DNA_binding"/>
    <property type="match status" value="1"/>
</dbReference>
<dbReference type="GO" id="GO:0030527">
    <property type="term" value="F:structural constituent of chromatin"/>
    <property type="evidence" value="ECO:0007669"/>
    <property type="project" value="InterPro"/>
</dbReference>
<dbReference type="OrthoDB" id="9799835at2"/>
<accession>A0A542ZS54</accession>
<gene>
    <name evidence="4" type="ORF">FB460_0879</name>
</gene>
<dbReference type="Proteomes" id="UP000316196">
    <property type="component" value="Unassembled WGS sequence"/>
</dbReference>
<evidence type="ECO:0000313" key="4">
    <source>
        <dbReference type="EMBL" id="TQL63079.1"/>
    </source>
</evidence>
<dbReference type="PANTHER" id="PTHR33175">
    <property type="entry name" value="DNA-BINDING PROTEIN HU"/>
    <property type="match status" value="1"/>
</dbReference>
<comment type="caution">
    <text evidence="4">The sequence shown here is derived from an EMBL/GenBank/DDBJ whole genome shotgun (WGS) entry which is preliminary data.</text>
</comment>
<reference evidence="4 5" key="1">
    <citation type="submission" date="2019-06" db="EMBL/GenBank/DDBJ databases">
        <title>Sequencing the genomes of 1000 actinobacteria strains.</title>
        <authorList>
            <person name="Klenk H.-P."/>
        </authorList>
    </citation>
    <scope>NUCLEOTIDE SEQUENCE [LARGE SCALE GENOMIC DNA]</scope>
    <source>
        <strain evidence="4 5">DSM 8251</strain>
    </source>
</reference>
<dbReference type="PANTHER" id="PTHR33175:SF3">
    <property type="entry name" value="DNA-BINDING PROTEIN HU-BETA"/>
    <property type="match status" value="1"/>
</dbReference>
<dbReference type="PRINTS" id="PR01727">
    <property type="entry name" value="DNABINDINGHU"/>
</dbReference>
<evidence type="ECO:0000256" key="1">
    <source>
        <dbReference type="ARBA" id="ARBA00023067"/>
    </source>
</evidence>
<comment type="similarity">
    <text evidence="3">Belongs to the bacterial histone-like protein family.</text>
</comment>
<dbReference type="RefSeq" id="WP_142092842.1">
    <property type="nucleotide sequence ID" value="NZ_BAAAMD010000001.1"/>
</dbReference>